<evidence type="ECO:0000313" key="2">
    <source>
        <dbReference type="EMBL" id="MSS40172.1"/>
    </source>
</evidence>
<dbReference type="Gene3D" id="3.40.630.30">
    <property type="match status" value="1"/>
</dbReference>
<dbReference type="Proteomes" id="UP000462363">
    <property type="component" value="Unassembled WGS sequence"/>
</dbReference>
<dbReference type="EMBL" id="VUMB01000012">
    <property type="protein sequence ID" value="MSS40172.1"/>
    <property type="molecule type" value="Genomic_DNA"/>
</dbReference>
<dbReference type="GO" id="GO:0016747">
    <property type="term" value="F:acyltransferase activity, transferring groups other than amino-acyl groups"/>
    <property type="evidence" value="ECO:0007669"/>
    <property type="project" value="InterPro"/>
</dbReference>
<dbReference type="SUPFAM" id="SSF55729">
    <property type="entry name" value="Acyl-CoA N-acyltransferases (Nat)"/>
    <property type="match status" value="1"/>
</dbReference>
<feature type="domain" description="N-acetyltransferase" evidence="1">
    <location>
        <begin position="3"/>
        <end position="153"/>
    </location>
</feature>
<dbReference type="CDD" id="cd04301">
    <property type="entry name" value="NAT_SF"/>
    <property type="match status" value="1"/>
</dbReference>
<keyword evidence="2" id="KW-0808">Transferase</keyword>
<evidence type="ECO:0000259" key="1">
    <source>
        <dbReference type="PROSITE" id="PS51186"/>
    </source>
</evidence>
<dbReference type="AlphaFoldDB" id="A0A844F2Z9"/>
<dbReference type="PROSITE" id="PS51186">
    <property type="entry name" value="GNAT"/>
    <property type="match status" value="1"/>
</dbReference>
<dbReference type="InterPro" id="IPR016181">
    <property type="entry name" value="Acyl_CoA_acyltransferase"/>
</dbReference>
<reference evidence="2 3" key="1">
    <citation type="submission" date="2019-08" db="EMBL/GenBank/DDBJ databases">
        <title>In-depth cultivation of the pig gut microbiome towards novel bacterial diversity and tailored functional studies.</title>
        <authorList>
            <person name="Wylensek D."/>
            <person name="Hitch T.C.A."/>
            <person name="Clavel T."/>
        </authorList>
    </citation>
    <scope>NUCLEOTIDE SEQUENCE [LARGE SCALE GENOMIC DNA]</scope>
    <source>
        <strain evidence="2 3">BL-389-WT-3D</strain>
    </source>
</reference>
<name>A0A844F2Z9_CLOSV</name>
<accession>A0A844F2Z9</accession>
<dbReference type="InterPro" id="IPR000182">
    <property type="entry name" value="GNAT_dom"/>
</dbReference>
<comment type="caution">
    <text evidence="2">The sequence shown here is derived from an EMBL/GenBank/DDBJ whole genome shotgun (WGS) entry which is preliminary data.</text>
</comment>
<dbReference type="RefSeq" id="WP_154323228.1">
    <property type="nucleotide sequence ID" value="NZ_CP045695.1"/>
</dbReference>
<gene>
    <name evidence="2" type="ORF">FYJ37_07360</name>
</gene>
<evidence type="ECO:0000313" key="3">
    <source>
        <dbReference type="Proteomes" id="UP000462363"/>
    </source>
</evidence>
<organism evidence="2 3">
    <name type="scientific">Clostridium scindens (strain JCM 10418 / VPI 12708)</name>
    <dbReference type="NCBI Taxonomy" id="29347"/>
    <lineage>
        <taxon>Bacteria</taxon>
        <taxon>Bacillati</taxon>
        <taxon>Bacillota</taxon>
        <taxon>Clostridia</taxon>
        <taxon>Lachnospirales</taxon>
        <taxon>Lachnospiraceae</taxon>
    </lineage>
</organism>
<sequence length="153" mass="17999">MKNDILQLDEKCADEFWLLRKELFEELGEISQYMDTSKLELATKQYFLSHINKDLISWGIVQKRKLVAIGSLCLFTRIPYKENLSGLEGYILNIYTSPQHRKCGYANQILDTIIEYSHKNNIGRLWLNYSEQGKCLYAEKGFTKKDNEMELFL</sequence>
<proteinExistence type="predicted"/>
<dbReference type="Pfam" id="PF00583">
    <property type="entry name" value="Acetyltransf_1"/>
    <property type="match status" value="1"/>
</dbReference>
<protein>
    <submittedName>
        <fullName evidence="2">GNAT family N-acetyltransferase</fullName>
    </submittedName>
</protein>